<sequence length="365" mass="42539">MLDFPTNTKGIKKRIEKIDPLRYAASRNFQDGAVTQLSPYISRGVISTNQVFEYIKSLNFPWSQCEKLVQELAWRDYWQQVWLAKGEAIFEDLKNEQKPVQNHQIPSAIIQAKTGIEAVDQGILDLYQTGYMHNHMRMYVASICCNIANSHWLNPAKWMYSHLLDGDLASNHLSWQWVAGAFSNKKYLANQENINKYFNSEQKGTFLDVAYHEFDELKTPELLLQTEEFTTKTTLPSIDNPELEKSKSTLVYNYYNLDPNWHSGEGYQRVLLLESSLFSKYPVSKKCLDFALSLAQNIPGIQVFVGEFSDLIKQVNPEKLIYKEHPLNLHYKGRKEPREWISSVEGYYPSFFAFWKKVKKEIKFD</sequence>
<evidence type="ECO:0000256" key="2">
    <source>
        <dbReference type="ARBA" id="ARBA00022827"/>
    </source>
</evidence>
<dbReference type="eggNOG" id="COG0415">
    <property type="taxonomic scope" value="Bacteria"/>
</dbReference>
<comment type="caution">
    <text evidence="5">The sequence shown here is derived from an EMBL/GenBank/DDBJ whole genome shotgun (WGS) entry which is preliminary data.</text>
</comment>
<keyword evidence="6" id="KW-1185">Reference proteome</keyword>
<dbReference type="Proteomes" id="UP000003919">
    <property type="component" value="Unassembled WGS sequence"/>
</dbReference>
<dbReference type="SUPFAM" id="SSF48173">
    <property type="entry name" value="Cryptochrome/photolyase FAD-binding domain"/>
    <property type="match status" value="1"/>
</dbReference>
<dbReference type="InterPro" id="IPR036134">
    <property type="entry name" value="Crypto/Photolyase_FAD-like_sf"/>
</dbReference>
<dbReference type="Gene3D" id="1.10.579.10">
    <property type="entry name" value="DNA Cyclobutane Dipyrimidine Photolyase, subunit A, domain 3"/>
    <property type="match status" value="1"/>
</dbReference>
<dbReference type="InterPro" id="IPR005101">
    <property type="entry name" value="Cryptochr/Photolyase_FAD-bd"/>
</dbReference>
<accession>A3I0F4</accession>
<name>A3I0F4_9BACT</name>
<dbReference type="GO" id="GO:0005737">
    <property type="term" value="C:cytoplasm"/>
    <property type="evidence" value="ECO:0007669"/>
    <property type="project" value="TreeGrafter"/>
</dbReference>
<reference evidence="5 6" key="1">
    <citation type="journal article" date="2011" name="J. Bacteriol.">
        <title>Complete genome sequence of Algoriphagus sp. PR1, bacterial prey of a colony-forming choanoflagellate.</title>
        <authorList>
            <person name="Alegado R.A."/>
            <person name="Ferriera S."/>
            <person name="Nusbaum C."/>
            <person name="Young S.K."/>
            <person name="Zeng Q."/>
            <person name="Imamovic A."/>
            <person name="Fairclough S.R."/>
            <person name="King N."/>
        </authorList>
    </citation>
    <scope>NUCLEOTIDE SEQUENCE [LARGE SCALE GENOMIC DNA]</scope>
    <source>
        <strain evidence="5 6">PR1</strain>
    </source>
</reference>
<dbReference type="GO" id="GO:0003677">
    <property type="term" value="F:DNA binding"/>
    <property type="evidence" value="ECO:0007669"/>
    <property type="project" value="TreeGrafter"/>
</dbReference>
<dbReference type="GO" id="GO:0071949">
    <property type="term" value="F:FAD binding"/>
    <property type="evidence" value="ECO:0007669"/>
    <property type="project" value="TreeGrafter"/>
</dbReference>
<proteinExistence type="predicted"/>
<evidence type="ECO:0000313" key="6">
    <source>
        <dbReference type="Proteomes" id="UP000003919"/>
    </source>
</evidence>
<feature type="binding site" evidence="3">
    <location>
        <position position="23"/>
    </location>
    <ligand>
        <name>FAD</name>
        <dbReference type="ChEBI" id="CHEBI:57692"/>
    </ligand>
</feature>
<evidence type="ECO:0000259" key="4">
    <source>
        <dbReference type="Pfam" id="PF03441"/>
    </source>
</evidence>
<dbReference type="RefSeq" id="WP_008201715.1">
    <property type="nucleotide sequence ID" value="NZ_CM001023.1"/>
</dbReference>
<comment type="cofactor">
    <cofactor evidence="3">
        <name>FAD</name>
        <dbReference type="ChEBI" id="CHEBI:57692"/>
    </cofactor>
    <text evidence="3">Binds 1 FAD per subunit.</text>
</comment>
<evidence type="ECO:0000313" key="5">
    <source>
        <dbReference type="EMBL" id="EAZ79950.1"/>
    </source>
</evidence>
<keyword evidence="2 3" id="KW-0274">FAD</keyword>
<dbReference type="GO" id="GO:0032922">
    <property type="term" value="P:circadian regulation of gene expression"/>
    <property type="evidence" value="ECO:0007669"/>
    <property type="project" value="TreeGrafter"/>
</dbReference>
<protein>
    <submittedName>
        <fullName evidence="5">Deoxyribodipyrimidine photolyase</fullName>
    </submittedName>
</protein>
<dbReference type="AlphaFoldDB" id="A3I0F4"/>
<feature type="binding site" evidence="3">
    <location>
        <begin position="165"/>
        <end position="167"/>
    </location>
    <ligand>
        <name>FAD</name>
        <dbReference type="ChEBI" id="CHEBI:57692"/>
    </ligand>
</feature>
<dbReference type="Pfam" id="PF03441">
    <property type="entry name" value="FAD_binding_7"/>
    <property type="match status" value="1"/>
</dbReference>
<dbReference type="OrthoDB" id="9772484at2"/>
<dbReference type="EMBL" id="AAXU02000001">
    <property type="protein sequence ID" value="EAZ79950.1"/>
    <property type="molecule type" value="Genomic_DNA"/>
</dbReference>
<evidence type="ECO:0000256" key="1">
    <source>
        <dbReference type="ARBA" id="ARBA00022630"/>
    </source>
</evidence>
<feature type="domain" description="Cryptochrome/DNA photolyase FAD-binding" evidence="4">
    <location>
        <begin position="69"/>
        <end position="191"/>
    </location>
</feature>
<dbReference type="PANTHER" id="PTHR11455:SF18">
    <property type="entry name" value="SI:CH1073-390K14.1"/>
    <property type="match status" value="1"/>
</dbReference>
<organism evidence="5 6">
    <name type="scientific">Algoriphagus machipongonensis</name>
    <dbReference type="NCBI Taxonomy" id="388413"/>
    <lineage>
        <taxon>Bacteria</taxon>
        <taxon>Pseudomonadati</taxon>
        <taxon>Bacteroidota</taxon>
        <taxon>Cytophagia</taxon>
        <taxon>Cytophagales</taxon>
        <taxon>Cyclobacteriaceae</taxon>
        <taxon>Algoriphagus</taxon>
    </lineage>
</organism>
<evidence type="ECO:0000256" key="3">
    <source>
        <dbReference type="PIRSR" id="PIRSR602081-1"/>
    </source>
</evidence>
<dbReference type="GO" id="GO:0003904">
    <property type="term" value="F:deoxyribodipyrimidine photo-lyase activity"/>
    <property type="evidence" value="ECO:0007669"/>
    <property type="project" value="TreeGrafter"/>
</dbReference>
<keyword evidence="1 3" id="KW-0285">Flavoprotein</keyword>
<dbReference type="GO" id="GO:0043153">
    <property type="term" value="P:entrainment of circadian clock by photoperiod"/>
    <property type="evidence" value="ECO:0007669"/>
    <property type="project" value="TreeGrafter"/>
</dbReference>
<dbReference type="HOGENOM" id="CLU_050658_0_0_10"/>
<dbReference type="STRING" id="388413.ALPR1_15014"/>
<dbReference type="PANTHER" id="PTHR11455">
    <property type="entry name" value="CRYPTOCHROME"/>
    <property type="match status" value="1"/>
</dbReference>
<dbReference type="Gene3D" id="1.25.40.80">
    <property type="match status" value="1"/>
</dbReference>
<gene>
    <name evidence="5" type="ORF">ALPR1_15014</name>
</gene>
<dbReference type="InterPro" id="IPR002081">
    <property type="entry name" value="Cryptochrome/DNA_photolyase_1"/>
</dbReference>